<dbReference type="EMBL" id="CP060412">
    <property type="protein sequence ID" value="QNJ99767.1"/>
    <property type="molecule type" value="Genomic_DNA"/>
</dbReference>
<dbReference type="InterPro" id="IPR042257">
    <property type="entry name" value="DGOK_C"/>
</dbReference>
<dbReference type="Proteomes" id="UP000515873">
    <property type="component" value="Chromosome"/>
</dbReference>
<dbReference type="KEGG" id="dtl:H8F01_11455"/>
<protein>
    <submittedName>
        <fullName evidence="1">2-dehydro-3-deoxygalactonokinase</fullName>
    </submittedName>
</protein>
<gene>
    <name evidence="1" type="ORF">H8F01_11455</name>
</gene>
<evidence type="ECO:0000313" key="2">
    <source>
        <dbReference type="Proteomes" id="UP000515873"/>
    </source>
</evidence>
<dbReference type="InterPro" id="IPR007729">
    <property type="entry name" value="DGOK"/>
</dbReference>
<dbReference type="RefSeq" id="WP_187055259.1">
    <property type="nucleotide sequence ID" value="NZ_CP060412.1"/>
</dbReference>
<dbReference type="GO" id="GO:0008671">
    <property type="term" value="F:2-dehydro-3-deoxygalactonokinase activity"/>
    <property type="evidence" value="ECO:0007669"/>
    <property type="project" value="InterPro"/>
</dbReference>
<keyword evidence="1" id="KW-0418">Kinase</keyword>
<dbReference type="InterPro" id="IPR042258">
    <property type="entry name" value="DGOK_N"/>
</dbReference>
<sequence>MSTTLIGLDWGSTHLRAYRYDAQGAVLEKRALAHGIRHLPEGGFPVAFAQATDGWPDVPVLACGMVGSRNGWQEVPYLDTPTGVDRLADALTAMTTPDGRTLHLVPGLRDPGRPDVMRGEETQIVGVMAQSPDVARKGTLLLPGTHSKWVSLRDGVVTGFATMMTGELFGLLTQHSILGAQLPPAVDDAHAFVRGVDMARDSGAAGALSRVFSARTLMLDGTLPASSVPDYLSGLLIGDELRMAIAAGWADVQSQVHMVGEGPLCDRYLQAAARFGLAVQAAPDATTSHGLWRIADAAGLTSTHATA</sequence>
<dbReference type="GO" id="GO:0034194">
    <property type="term" value="P:D-galactonate catabolic process"/>
    <property type="evidence" value="ECO:0007669"/>
    <property type="project" value="InterPro"/>
</dbReference>
<name>A0A7G8PZ10_9GAMM</name>
<keyword evidence="2" id="KW-1185">Reference proteome</keyword>
<dbReference type="AlphaFoldDB" id="A0A7G8PZ10"/>
<dbReference type="Gene3D" id="3.30.420.300">
    <property type="entry name" value="2-keto-3-deoxy-galactonokinase, substrate binding domain"/>
    <property type="match status" value="1"/>
</dbReference>
<organism evidence="1 2">
    <name type="scientific">Dyella telluris</name>
    <dbReference type="NCBI Taxonomy" id="2763498"/>
    <lineage>
        <taxon>Bacteria</taxon>
        <taxon>Pseudomonadati</taxon>
        <taxon>Pseudomonadota</taxon>
        <taxon>Gammaproteobacteria</taxon>
        <taxon>Lysobacterales</taxon>
        <taxon>Rhodanobacteraceae</taxon>
        <taxon>Dyella</taxon>
    </lineage>
</organism>
<accession>A0A7G8PZ10</accession>
<evidence type="ECO:0000313" key="1">
    <source>
        <dbReference type="EMBL" id="QNJ99767.1"/>
    </source>
</evidence>
<reference evidence="1 2" key="1">
    <citation type="submission" date="2020-08" db="EMBL/GenBank/DDBJ databases">
        <title>Dyella sp. G9 isolated from forest soil.</title>
        <authorList>
            <person name="Fu J."/>
            <person name="Qiu L."/>
        </authorList>
    </citation>
    <scope>NUCLEOTIDE SEQUENCE [LARGE SCALE GENOMIC DNA]</scope>
    <source>
        <strain evidence="1 2">G9</strain>
    </source>
</reference>
<proteinExistence type="predicted"/>
<dbReference type="Gene3D" id="3.30.420.310">
    <property type="entry name" value="2-keto-3-deoxy-galactonokinase, C-terminal domain"/>
    <property type="match status" value="1"/>
</dbReference>
<dbReference type="Pfam" id="PF05035">
    <property type="entry name" value="DGOK"/>
    <property type="match status" value="1"/>
</dbReference>
<keyword evidence="1" id="KW-0808">Transferase</keyword>
<dbReference type="CDD" id="cd24012">
    <property type="entry name" value="ASKHA_NBD_KDGal-kinase"/>
    <property type="match status" value="1"/>
</dbReference>